<feature type="region of interest" description="Disordered" evidence="1">
    <location>
        <begin position="1"/>
        <end position="22"/>
    </location>
</feature>
<dbReference type="InterPro" id="IPR051082">
    <property type="entry name" value="Pentapeptide-BTB/POZ_domain"/>
</dbReference>
<dbReference type="Gene3D" id="2.160.20.80">
    <property type="entry name" value="E3 ubiquitin-protein ligase SopA"/>
    <property type="match status" value="1"/>
</dbReference>
<dbReference type="PANTHER" id="PTHR14136">
    <property type="entry name" value="BTB_POZ DOMAIN-CONTAINING PROTEIN KCTD9"/>
    <property type="match status" value="1"/>
</dbReference>
<dbReference type="SUPFAM" id="SSF141571">
    <property type="entry name" value="Pentapeptide repeat-like"/>
    <property type="match status" value="1"/>
</dbReference>
<dbReference type="PANTHER" id="PTHR14136:SF17">
    <property type="entry name" value="BTB_POZ DOMAIN-CONTAINING PROTEIN KCTD9"/>
    <property type="match status" value="1"/>
</dbReference>
<accession>A0ABW4A1Y9</accession>
<protein>
    <submittedName>
        <fullName evidence="2">Pentapeptide repeat-containing protein</fullName>
    </submittedName>
</protein>
<gene>
    <name evidence="2" type="ORF">ACFQ5G_04070</name>
</gene>
<evidence type="ECO:0000313" key="2">
    <source>
        <dbReference type="EMBL" id="MFD1364518.1"/>
    </source>
</evidence>
<dbReference type="RefSeq" id="WP_317791641.1">
    <property type="nucleotide sequence ID" value="NZ_AP028461.1"/>
</dbReference>
<comment type="caution">
    <text evidence="2">The sequence shown here is derived from an EMBL/GenBank/DDBJ whole genome shotgun (WGS) entry which is preliminary data.</text>
</comment>
<evidence type="ECO:0000256" key="1">
    <source>
        <dbReference type="SAM" id="MobiDB-lite"/>
    </source>
</evidence>
<reference evidence="3" key="1">
    <citation type="journal article" date="2019" name="Int. J. Syst. Evol. Microbiol.">
        <title>The Global Catalogue of Microorganisms (GCM) 10K type strain sequencing project: providing services to taxonomists for standard genome sequencing and annotation.</title>
        <authorList>
            <consortium name="The Broad Institute Genomics Platform"/>
            <consortium name="The Broad Institute Genome Sequencing Center for Infectious Disease"/>
            <person name="Wu L."/>
            <person name="Ma J."/>
        </authorList>
    </citation>
    <scope>NUCLEOTIDE SEQUENCE [LARGE SCALE GENOMIC DNA]</scope>
    <source>
        <strain evidence="3">CCM 7526</strain>
    </source>
</reference>
<evidence type="ECO:0000313" key="3">
    <source>
        <dbReference type="Proteomes" id="UP001597183"/>
    </source>
</evidence>
<proteinExistence type="predicted"/>
<dbReference type="EMBL" id="JBHTMK010000005">
    <property type="protein sequence ID" value="MFD1364518.1"/>
    <property type="molecule type" value="Genomic_DNA"/>
</dbReference>
<dbReference type="Pfam" id="PF13599">
    <property type="entry name" value="Pentapeptide_4"/>
    <property type="match status" value="1"/>
</dbReference>
<keyword evidence="3" id="KW-1185">Reference proteome</keyword>
<dbReference type="InterPro" id="IPR001646">
    <property type="entry name" value="5peptide_repeat"/>
</dbReference>
<organism evidence="2 3">
    <name type="scientific">Actinoplanes sichuanensis</name>
    <dbReference type="NCBI Taxonomy" id="512349"/>
    <lineage>
        <taxon>Bacteria</taxon>
        <taxon>Bacillati</taxon>
        <taxon>Actinomycetota</taxon>
        <taxon>Actinomycetes</taxon>
        <taxon>Micromonosporales</taxon>
        <taxon>Micromonosporaceae</taxon>
        <taxon>Actinoplanes</taxon>
    </lineage>
</organism>
<dbReference type="Pfam" id="PF00805">
    <property type="entry name" value="Pentapeptide"/>
    <property type="match status" value="1"/>
</dbReference>
<sequence length="197" mass="21443">MRDTRVALPADDPEDLDPFTRVPRPGERLIDHAITGPSWARATISDAVISQCWVTDADLASATFADVTLDRCVFKGCTLMGSNWNTATLRDVIFEDCRLDYSTFHAVTTAGPAAFVRCSFTEVSISESRLTRVAFDQCRLAQLEFENCELQGADVRGNDLSDLAAVSGLRGVQLDQTQLLALAGALVRELSINVTAD</sequence>
<dbReference type="Proteomes" id="UP001597183">
    <property type="component" value="Unassembled WGS sequence"/>
</dbReference>
<name>A0ABW4A1Y9_9ACTN</name>